<dbReference type="InterPro" id="IPR011042">
    <property type="entry name" value="6-blade_b-propeller_TolB-like"/>
</dbReference>
<evidence type="ECO:0000256" key="1">
    <source>
        <dbReference type="ARBA" id="ARBA00004613"/>
    </source>
</evidence>
<evidence type="ECO:0000313" key="5">
    <source>
        <dbReference type="EMBL" id="CAB3383301.1"/>
    </source>
</evidence>
<dbReference type="AlphaFoldDB" id="A0A8S1DRD0"/>
<reference evidence="5 6" key="1">
    <citation type="submission" date="2020-04" db="EMBL/GenBank/DDBJ databases">
        <authorList>
            <person name="Alioto T."/>
            <person name="Alioto T."/>
            <person name="Gomez Garrido J."/>
        </authorList>
    </citation>
    <scope>NUCLEOTIDE SEQUENCE [LARGE SCALE GENOMIC DNA]</scope>
</reference>
<sequence>MFLKSSNAMSPFYVAIFLNGLLCVANAINFTTVYEWNSFDFIWPSGADNSKGEIEQKFNPDYVYPRYMAVFGQRLFLSLDTGIPATLVWLPTSGTLTAPPKLAPFPSWDLHKKDNCDTIQWAKGLQADTDGRLWVLDNGSSDCSSKLWIFDLANNDTTERVHQFPDAVISHSFGGRRMYEVVLDKSPDDDLAFIADYNSQHIIVYSRKNDKSWTVKTPGRSWFSLAVSPNREARQLYLKRYSSKELYSVSVSELKNEGGSAAVKLVGEFAEFPFKMEIDSANVLYAAFYRKTHLTKWNISEPFREQHVYEAGYLDSNWPFTFAFDSNDTLWLTSAQDIIVSSIHPQPFLRLNHKE</sequence>
<gene>
    <name evidence="5" type="ORF">CLODIP_2_CD00016</name>
</gene>
<accession>A0A8S1DRD0</accession>
<protein>
    <recommendedName>
        <fullName evidence="7">Bee-milk protein</fullName>
    </recommendedName>
</protein>
<comment type="similarity">
    <text evidence="2">Belongs to the major royal jelly protein family.</text>
</comment>
<dbReference type="EMBL" id="CADEPI010000303">
    <property type="protein sequence ID" value="CAB3383301.1"/>
    <property type="molecule type" value="Genomic_DNA"/>
</dbReference>
<evidence type="ECO:0000256" key="3">
    <source>
        <dbReference type="ARBA" id="ARBA00022525"/>
    </source>
</evidence>
<evidence type="ECO:0000256" key="4">
    <source>
        <dbReference type="SAM" id="SignalP"/>
    </source>
</evidence>
<keyword evidence="3" id="KW-0964">Secreted</keyword>
<dbReference type="Pfam" id="PF03022">
    <property type="entry name" value="MRJP"/>
    <property type="match status" value="2"/>
</dbReference>
<evidence type="ECO:0000256" key="2">
    <source>
        <dbReference type="ARBA" id="ARBA00009127"/>
    </source>
</evidence>
<organism evidence="5 6">
    <name type="scientific">Cloeon dipterum</name>
    <dbReference type="NCBI Taxonomy" id="197152"/>
    <lineage>
        <taxon>Eukaryota</taxon>
        <taxon>Metazoa</taxon>
        <taxon>Ecdysozoa</taxon>
        <taxon>Arthropoda</taxon>
        <taxon>Hexapoda</taxon>
        <taxon>Insecta</taxon>
        <taxon>Pterygota</taxon>
        <taxon>Palaeoptera</taxon>
        <taxon>Ephemeroptera</taxon>
        <taxon>Pisciforma</taxon>
        <taxon>Baetidae</taxon>
        <taxon>Cloeon</taxon>
    </lineage>
</organism>
<feature type="chain" id="PRO_5035903288" description="Bee-milk protein" evidence="4">
    <location>
        <begin position="28"/>
        <end position="355"/>
    </location>
</feature>
<dbReference type="Proteomes" id="UP000494165">
    <property type="component" value="Unassembled WGS sequence"/>
</dbReference>
<keyword evidence="6" id="KW-1185">Reference proteome</keyword>
<feature type="signal peptide" evidence="4">
    <location>
        <begin position="1"/>
        <end position="27"/>
    </location>
</feature>
<comment type="subcellular location">
    <subcellularLocation>
        <location evidence="1">Secreted</location>
    </subcellularLocation>
</comment>
<proteinExistence type="inferred from homology"/>
<dbReference type="SUPFAM" id="SSF101898">
    <property type="entry name" value="NHL repeat"/>
    <property type="match status" value="1"/>
</dbReference>
<evidence type="ECO:0000313" key="6">
    <source>
        <dbReference type="Proteomes" id="UP000494165"/>
    </source>
</evidence>
<dbReference type="PANTHER" id="PTHR10009">
    <property type="entry name" value="PROTEIN YELLOW-RELATED"/>
    <property type="match status" value="1"/>
</dbReference>
<dbReference type="PANTHER" id="PTHR10009:SF18">
    <property type="entry name" value="PROTEIN YELLOW-LIKE PROTEIN"/>
    <property type="match status" value="1"/>
</dbReference>
<dbReference type="Gene3D" id="2.120.10.30">
    <property type="entry name" value="TolB, C-terminal domain"/>
    <property type="match status" value="1"/>
</dbReference>
<evidence type="ECO:0008006" key="7">
    <source>
        <dbReference type="Google" id="ProtNLM"/>
    </source>
</evidence>
<dbReference type="InterPro" id="IPR017996">
    <property type="entry name" value="MRJP/yellow-related"/>
</dbReference>
<name>A0A8S1DRD0_9INSE</name>
<dbReference type="GO" id="GO:0005576">
    <property type="term" value="C:extracellular region"/>
    <property type="evidence" value="ECO:0007669"/>
    <property type="project" value="UniProtKB-SubCell"/>
</dbReference>
<keyword evidence="4" id="KW-0732">Signal</keyword>
<comment type="caution">
    <text evidence="5">The sequence shown here is derived from an EMBL/GenBank/DDBJ whole genome shotgun (WGS) entry which is preliminary data.</text>
</comment>
<dbReference type="OrthoDB" id="9977471at2759"/>